<dbReference type="SMART" id="SM00642">
    <property type="entry name" value="Aamy"/>
    <property type="match status" value="1"/>
</dbReference>
<dbReference type="CDD" id="cd11332">
    <property type="entry name" value="AmyAc_OligoGlu_TS"/>
    <property type="match status" value="1"/>
</dbReference>
<dbReference type="Gene3D" id="3.20.20.80">
    <property type="entry name" value="Glycosidases"/>
    <property type="match status" value="1"/>
</dbReference>
<dbReference type="InterPro" id="IPR006047">
    <property type="entry name" value="GH13_cat_dom"/>
</dbReference>
<dbReference type="Gene3D" id="3.90.400.10">
    <property type="entry name" value="Oligo-1,6-glucosidase, Domain 2"/>
    <property type="match status" value="1"/>
</dbReference>
<dbReference type="Proteomes" id="UP001500618">
    <property type="component" value="Unassembled WGS sequence"/>
</dbReference>
<evidence type="ECO:0000259" key="2">
    <source>
        <dbReference type="SMART" id="SM00642"/>
    </source>
</evidence>
<dbReference type="GO" id="GO:0016787">
    <property type="term" value="F:hydrolase activity"/>
    <property type="evidence" value="ECO:0007669"/>
    <property type="project" value="UniProtKB-KW"/>
</dbReference>
<evidence type="ECO:0000313" key="4">
    <source>
        <dbReference type="Proteomes" id="UP001500618"/>
    </source>
</evidence>
<dbReference type="RefSeq" id="WP_344312423.1">
    <property type="nucleotide sequence ID" value="NZ_BAAANY010000018.1"/>
</dbReference>
<reference evidence="3 4" key="1">
    <citation type="journal article" date="2019" name="Int. J. Syst. Evol. Microbiol.">
        <title>The Global Catalogue of Microorganisms (GCM) 10K type strain sequencing project: providing services to taxonomists for standard genome sequencing and annotation.</title>
        <authorList>
            <consortium name="The Broad Institute Genomics Platform"/>
            <consortium name="The Broad Institute Genome Sequencing Center for Infectious Disease"/>
            <person name="Wu L."/>
            <person name="Ma J."/>
        </authorList>
    </citation>
    <scope>NUCLEOTIDE SEQUENCE [LARGE SCALE GENOMIC DNA]</scope>
    <source>
        <strain evidence="3 4">JCM 14718</strain>
    </source>
</reference>
<evidence type="ECO:0000313" key="3">
    <source>
        <dbReference type="EMBL" id="GAA1690955.1"/>
    </source>
</evidence>
<keyword evidence="3" id="KW-0378">Hydrolase</keyword>
<dbReference type="PANTHER" id="PTHR10357">
    <property type="entry name" value="ALPHA-AMYLASE FAMILY MEMBER"/>
    <property type="match status" value="1"/>
</dbReference>
<dbReference type="SUPFAM" id="SSF51445">
    <property type="entry name" value="(Trans)glycosidases"/>
    <property type="match status" value="1"/>
</dbReference>
<protein>
    <submittedName>
        <fullName evidence="3">Glycoside hydrolase family 13 protein</fullName>
    </submittedName>
</protein>
<organism evidence="3 4">
    <name type="scientific">Fodinicola feengrottensis</name>
    <dbReference type="NCBI Taxonomy" id="435914"/>
    <lineage>
        <taxon>Bacteria</taxon>
        <taxon>Bacillati</taxon>
        <taxon>Actinomycetota</taxon>
        <taxon>Actinomycetes</taxon>
        <taxon>Mycobacteriales</taxon>
        <taxon>Fodinicola</taxon>
    </lineage>
</organism>
<dbReference type="InterPro" id="IPR045857">
    <property type="entry name" value="O16G_dom_2"/>
</dbReference>
<evidence type="ECO:0000256" key="1">
    <source>
        <dbReference type="ARBA" id="ARBA00008061"/>
    </source>
</evidence>
<comment type="caution">
    <text evidence="3">The sequence shown here is derived from an EMBL/GenBank/DDBJ whole genome shotgun (WGS) entry which is preliminary data.</text>
</comment>
<sequence>MAQDDRRSTMHWWRSAAIYQVYLRSFADSDGDGTGDLTGLRQRLPYLADLGIDAIWISPWYPSPMADAGYDVSDYRSIEPVFGTLAEAETVIAEAHEKNIRVILDLVPNHCSDAHPWFVDALAGGPGAPARELFWFRNGRGKSGELPPNNWASRFGGPAWTRVTEPDGQPGQWFLHIFSPEQPDLNWDNQRVRKEFEDILRFWLERGVDGLRIDVADGLVKAEGLPDAADPYGAVTPYFDQDGVHEIYRSWRKIADTYDGSRAFVGEMWLPDPERFARYLRPDELHSAFNFDFLSCQWDASALRQVIDNTLGTHAPVSAAPTWVLSNHDVTRHVTRYGREKTGFDFADRQHGAPTDRALGTRRARAAAMLTMALPGSVYVYQGEELGLWEIENLPDELRQDPVWERSGHTDHGRDGCRVPIPWSGSAPPYGFSPAGADACWLPQPADWANHTMTAQAADPDSILNLYRQALRLRHTEKALGDGDLRWLDGLPTDVVAFTRDPNFACVVNLCDQPIALPDHRHLLLASGPLTGTLLPPDTTVWLRLG</sequence>
<name>A0ABN2HNU9_9ACTN</name>
<gene>
    <name evidence="3" type="ORF">GCM10009765_45520</name>
</gene>
<dbReference type="Pfam" id="PF00128">
    <property type="entry name" value="Alpha-amylase"/>
    <property type="match status" value="1"/>
</dbReference>
<dbReference type="PANTHER" id="PTHR10357:SF179">
    <property type="entry name" value="NEUTRAL AND BASIC AMINO ACID TRANSPORT PROTEIN RBAT"/>
    <property type="match status" value="1"/>
</dbReference>
<dbReference type="EMBL" id="BAAANY010000018">
    <property type="protein sequence ID" value="GAA1690955.1"/>
    <property type="molecule type" value="Genomic_DNA"/>
</dbReference>
<keyword evidence="4" id="KW-1185">Reference proteome</keyword>
<dbReference type="InterPro" id="IPR017853">
    <property type="entry name" value="GH"/>
</dbReference>
<proteinExistence type="inferred from homology"/>
<accession>A0ABN2HNU9</accession>
<feature type="domain" description="Glycosyl hydrolase family 13 catalytic" evidence="2">
    <location>
        <begin position="20"/>
        <end position="418"/>
    </location>
</feature>
<comment type="similarity">
    <text evidence="1">Belongs to the glycosyl hydrolase 13 family.</text>
</comment>